<dbReference type="PANTHER" id="PTHR14009">
    <property type="entry name" value="LEUCINE ZIPPER-EF-HAND CONTAINING TRANSMEMBRANE PROTEIN"/>
    <property type="match status" value="1"/>
</dbReference>
<feature type="transmembrane region" description="Helical" evidence="9">
    <location>
        <begin position="179"/>
        <end position="203"/>
    </location>
</feature>
<feature type="compositionally biased region" description="Polar residues" evidence="8">
    <location>
        <begin position="67"/>
        <end position="83"/>
    </location>
</feature>
<evidence type="ECO:0000256" key="7">
    <source>
        <dbReference type="PROSITE-ProRule" id="PRU01094"/>
    </source>
</evidence>
<evidence type="ECO:0000256" key="9">
    <source>
        <dbReference type="SAM" id="Phobius"/>
    </source>
</evidence>
<reference evidence="12" key="1">
    <citation type="journal article" date="2017" name="Nat. Microbiol.">
        <title>Global analysis of biosynthetic gene clusters reveals vast potential of secondary metabolite production in Penicillium species.</title>
        <authorList>
            <person name="Nielsen J.C."/>
            <person name="Grijseels S."/>
            <person name="Prigent S."/>
            <person name="Ji B."/>
            <person name="Dainat J."/>
            <person name="Nielsen K.F."/>
            <person name="Frisvad J.C."/>
            <person name="Workman M."/>
            <person name="Nielsen J."/>
        </authorList>
    </citation>
    <scope>NUCLEOTIDE SEQUENCE [LARGE SCALE GENOMIC DNA]</scope>
    <source>
        <strain evidence="12">IBT 31321</strain>
    </source>
</reference>
<keyword evidence="12" id="KW-1185">Reference proteome</keyword>
<dbReference type="GO" id="GO:0005743">
    <property type="term" value="C:mitochondrial inner membrane"/>
    <property type="evidence" value="ECO:0007669"/>
    <property type="project" value="UniProtKB-SubCell"/>
</dbReference>
<evidence type="ECO:0000256" key="6">
    <source>
        <dbReference type="ARBA" id="ARBA00023136"/>
    </source>
</evidence>
<evidence type="ECO:0000256" key="3">
    <source>
        <dbReference type="ARBA" id="ARBA00022792"/>
    </source>
</evidence>
<organism evidence="11 12">
    <name type="scientific">Penicillium coprophilum</name>
    <dbReference type="NCBI Taxonomy" id="36646"/>
    <lineage>
        <taxon>Eukaryota</taxon>
        <taxon>Fungi</taxon>
        <taxon>Dikarya</taxon>
        <taxon>Ascomycota</taxon>
        <taxon>Pezizomycotina</taxon>
        <taxon>Eurotiomycetes</taxon>
        <taxon>Eurotiomycetidae</taxon>
        <taxon>Eurotiales</taxon>
        <taxon>Aspergillaceae</taxon>
        <taxon>Penicillium</taxon>
    </lineage>
</organism>
<dbReference type="InterPro" id="IPR044202">
    <property type="entry name" value="LETM1/MDM38-like"/>
</dbReference>
<evidence type="ECO:0000256" key="4">
    <source>
        <dbReference type="ARBA" id="ARBA00022989"/>
    </source>
</evidence>
<keyword evidence="4 9" id="KW-1133">Transmembrane helix</keyword>
<name>A0A1V6UFR1_9EURO</name>
<evidence type="ECO:0000256" key="5">
    <source>
        <dbReference type="ARBA" id="ARBA00023128"/>
    </source>
</evidence>
<evidence type="ECO:0000256" key="8">
    <source>
        <dbReference type="SAM" id="MobiDB-lite"/>
    </source>
</evidence>
<dbReference type="PROSITE" id="PS51758">
    <property type="entry name" value="LETM1_RBD"/>
    <property type="match status" value="1"/>
</dbReference>
<dbReference type="Proteomes" id="UP000191500">
    <property type="component" value="Unassembled WGS sequence"/>
</dbReference>
<keyword evidence="6 9" id="KW-0472">Membrane</keyword>
<gene>
    <name evidence="11" type="ORF">PENCOP_c010G06142</name>
</gene>
<feature type="region of interest" description="Disordered" evidence="8">
    <location>
        <begin position="42"/>
        <end position="83"/>
    </location>
</feature>
<keyword evidence="5 7" id="KW-0496">Mitochondrion</keyword>
<evidence type="ECO:0000313" key="11">
    <source>
        <dbReference type="EMBL" id="OQE37282.1"/>
    </source>
</evidence>
<dbReference type="PANTHER" id="PTHR14009:SF6">
    <property type="entry name" value="LETM1 RBD DOMAIN-CONTAINING PROTEIN"/>
    <property type="match status" value="1"/>
</dbReference>
<sequence length="383" mass="42572">MAGITRGQRVLHTRYKSWNHFYFHPQSQLPICAQSQLFSTSAPNQQFRRASPSPPPTTTVSIPSKTEINAPSSTYPAPLTTPSPLNSSAGAADKLKRYVEFGRAYVTFYKTGLKNVYHNYRASLPLRRKLGLPAYIPVSPPRTRTHNDRGAPTITQESKLGRAQFQLVRRSARDVRRMIPFTLILIVCGEFTPLIVPIFGSAITPATCRVPSQVEKERVAATVRKLAALDAFVAENKDRSVHLLKPGSEKQLALLARSFADLVWVAGASSADVLRACAVFGLVKRHDKTAGESLAGLIYRPRLAQYVEYLAIDDGMIRAGKGVSAMNATEVRIAVEERGGLDVSSGTQDRKRVEELERRWLEQWLTVRRNSLKSKELEFSPKS</sequence>
<evidence type="ECO:0000259" key="10">
    <source>
        <dbReference type="PROSITE" id="PS51758"/>
    </source>
</evidence>
<evidence type="ECO:0000313" key="12">
    <source>
        <dbReference type="Proteomes" id="UP000191500"/>
    </source>
</evidence>
<dbReference type="GO" id="GO:0043022">
    <property type="term" value="F:ribosome binding"/>
    <property type="evidence" value="ECO:0007669"/>
    <property type="project" value="InterPro"/>
</dbReference>
<proteinExistence type="predicted"/>
<comment type="caution">
    <text evidence="11">The sequence shown here is derived from an EMBL/GenBank/DDBJ whole genome shotgun (WGS) entry which is preliminary data.</text>
</comment>
<comment type="subcellular location">
    <subcellularLocation>
        <location evidence="1">Mitochondrion inner membrane</location>
        <topology evidence="1">Single-pass membrane protein</topology>
    </subcellularLocation>
</comment>
<keyword evidence="3" id="KW-0999">Mitochondrion inner membrane</keyword>
<evidence type="ECO:0000256" key="2">
    <source>
        <dbReference type="ARBA" id="ARBA00022692"/>
    </source>
</evidence>
<accession>A0A1V6UFR1</accession>
<keyword evidence="2 9" id="KW-0812">Transmembrane</keyword>
<dbReference type="AlphaFoldDB" id="A0A1V6UFR1"/>
<dbReference type="InterPro" id="IPR033122">
    <property type="entry name" value="LETM1-like_RBD"/>
</dbReference>
<feature type="domain" description="Letm1 RBD" evidence="10">
    <location>
        <begin position="192"/>
        <end position="383"/>
    </location>
</feature>
<protein>
    <recommendedName>
        <fullName evidence="10">Letm1 RBD domain-containing protein</fullName>
    </recommendedName>
</protein>
<dbReference type="EMBL" id="MDDG01000010">
    <property type="protein sequence ID" value="OQE37282.1"/>
    <property type="molecule type" value="Genomic_DNA"/>
</dbReference>
<dbReference type="GO" id="GO:0030003">
    <property type="term" value="P:intracellular monoatomic cation homeostasis"/>
    <property type="evidence" value="ECO:0007669"/>
    <property type="project" value="TreeGrafter"/>
</dbReference>
<evidence type="ECO:0000256" key="1">
    <source>
        <dbReference type="ARBA" id="ARBA00004434"/>
    </source>
</evidence>